<dbReference type="Pfam" id="PF12974">
    <property type="entry name" value="Phosphonate-bd"/>
    <property type="match status" value="1"/>
</dbReference>
<gene>
    <name evidence="3" type="ORF">H9705_04415</name>
</gene>
<sequence length="377" mass="39649">MKKGGKTGRRLAAVLLAVLLALSALTGCSGGAGASSGSSAEKESEADSVSASETQADSEAQEAEDAAGDSTAQPVDVRIAALKGPTAMGMVKFMDDVDQQVVTDENYTFSIVASPDEVTPQIVQGSLDIAAVPANLASILYNNTDGAVQVLTVNTLGVLYIVENGDTVHSVSDLAGKTIYASGKGSTPEYALNYVLEQNGLVPGTDVTIEWKSEHSECVAAITADATGIAMLPQPFVTTAQAQNESLRVALDLTEEWEKVQGDDAGAGTMITGATIARTEFVQEHPEAVENFLKHYQESVEYVNANTEEAAKLVGAYDIVTEEVAKTALPECNIVYLAGDEMKEKLSGYLSVLNEQNPESIGGTLPGDDFYYTQETE</sequence>
<feature type="region of interest" description="Disordered" evidence="1">
    <location>
        <begin position="30"/>
        <end position="72"/>
    </location>
</feature>
<evidence type="ECO:0000313" key="4">
    <source>
        <dbReference type="Proteomes" id="UP000823849"/>
    </source>
</evidence>
<reference evidence="3" key="2">
    <citation type="submission" date="2021-04" db="EMBL/GenBank/DDBJ databases">
        <authorList>
            <person name="Gilroy R."/>
        </authorList>
    </citation>
    <scope>NUCLEOTIDE SEQUENCE</scope>
    <source>
        <strain evidence="3">CHK185-5351</strain>
    </source>
</reference>
<feature type="chain" id="PRO_5039467110" evidence="2">
    <location>
        <begin position="27"/>
        <end position="377"/>
    </location>
</feature>
<dbReference type="PANTHER" id="PTHR30024">
    <property type="entry name" value="ALIPHATIC SULFONATES-BINDING PROTEIN-RELATED"/>
    <property type="match status" value="1"/>
</dbReference>
<dbReference type="PROSITE" id="PS51257">
    <property type="entry name" value="PROKAR_LIPOPROTEIN"/>
    <property type="match status" value="1"/>
</dbReference>
<dbReference type="AlphaFoldDB" id="A0A9D2SMS1"/>
<comment type="caution">
    <text evidence="3">The sequence shown here is derived from an EMBL/GenBank/DDBJ whole genome shotgun (WGS) entry which is preliminary data.</text>
</comment>
<dbReference type="Proteomes" id="UP000823849">
    <property type="component" value="Unassembled WGS sequence"/>
</dbReference>
<dbReference type="PIRSF" id="PIRSF027386">
    <property type="entry name" value="UCP027386_ABC_sbc_TM0202"/>
    <property type="match status" value="1"/>
</dbReference>
<feature type="compositionally biased region" description="Low complexity" evidence="1">
    <location>
        <begin position="47"/>
        <end position="58"/>
    </location>
</feature>
<dbReference type="PANTHER" id="PTHR30024:SF46">
    <property type="entry name" value="ABC TRANSPORTER, SUBSTRATE-BINDING LIPOPROTEIN"/>
    <property type="match status" value="1"/>
</dbReference>
<proteinExistence type="predicted"/>
<dbReference type="InterPro" id="IPR027024">
    <property type="entry name" value="UCP027386_ABC_sbc_TM0202"/>
</dbReference>
<name>A0A9D2SMS1_9FIRM</name>
<dbReference type="EMBL" id="DWWU01000019">
    <property type="protein sequence ID" value="HJC15057.1"/>
    <property type="molecule type" value="Genomic_DNA"/>
</dbReference>
<evidence type="ECO:0000256" key="2">
    <source>
        <dbReference type="SAM" id="SignalP"/>
    </source>
</evidence>
<accession>A0A9D2SMS1</accession>
<dbReference type="Gene3D" id="3.40.190.10">
    <property type="entry name" value="Periplasmic binding protein-like II"/>
    <property type="match status" value="2"/>
</dbReference>
<reference evidence="3" key="1">
    <citation type="journal article" date="2021" name="PeerJ">
        <title>Extensive microbial diversity within the chicken gut microbiome revealed by metagenomics and culture.</title>
        <authorList>
            <person name="Gilroy R."/>
            <person name="Ravi A."/>
            <person name="Getino M."/>
            <person name="Pursley I."/>
            <person name="Horton D.L."/>
            <person name="Alikhan N.F."/>
            <person name="Baker D."/>
            <person name="Gharbi K."/>
            <person name="Hall N."/>
            <person name="Watson M."/>
            <person name="Adriaenssens E.M."/>
            <person name="Foster-Nyarko E."/>
            <person name="Jarju S."/>
            <person name="Secka A."/>
            <person name="Antonio M."/>
            <person name="Oren A."/>
            <person name="Chaudhuri R.R."/>
            <person name="La Ragione R."/>
            <person name="Hildebrand F."/>
            <person name="Pallen M.J."/>
        </authorList>
    </citation>
    <scope>NUCLEOTIDE SEQUENCE</scope>
    <source>
        <strain evidence="3">CHK185-5351</strain>
    </source>
</reference>
<evidence type="ECO:0000313" key="3">
    <source>
        <dbReference type="EMBL" id="HJC15057.1"/>
    </source>
</evidence>
<feature type="signal peptide" evidence="2">
    <location>
        <begin position="1"/>
        <end position="26"/>
    </location>
</feature>
<protein>
    <submittedName>
        <fullName evidence="3">ABC transporter substrate-binding protein</fullName>
    </submittedName>
</protein>
<evidence type="ECO:0000256" key="1">
    <source>
        <dbReference type="SAM" id="MobiDB-lite"/>
    </source>
</evidence>
<dbReference type="SUPFAM" id="SSF53850">
    <property type="entry name" value="Periplasmic binding protein-like II"/>
    <property type="match status" value="1"/>
</dbReference>
<keyword evidence="2" id="KW-0732">Signal</keyword>
<organism evidence="3 4">
    <name type="scientific">Candidatus Fusicatenibacter intestinigallinarum</name>
    <dbReference type="NCBI Taxonomy" id="2838598"/>
    <lineage>
        <taxon>Bacteria</taxon>
        <taxon>Bacillati</taxon>
        <taxon>Bacillota</taxon>
        <taxon>Clostridia</taxon>
        <taxon>Lachnospirales</taxon>
        <taxon>Lachnospiraceae</taxon>
        <taxon>Fusicatenibacter</taxon>
    </lineage>
</organism>